<gene>
    <name evidence="2" type="ORF">U7230_02235</name>
</gene>
<sequence>MPTYEYQCDRCGRFEAFQAITESPLERCPTCGGPVRRMISRNINILFKGSGFHVTDYRSSSYKEAAKKEQSTVSTSTGSD</sequence>
<evidence type="ECO:0000313" key="2">
    <source>
        <dbReference type="EMBL" id="WRP17852.1"/>
    </source>
</evidence>
<organism evidence="2 3">
    <name type="scientific">Carboxydichorda subterranea</name>
    <dbReference type="NCBI Taxonomy" id="3109565"/>
    <lineage>
        <taxon>Bacteria</taxon>
        <taxon>Bacillati</taxon>
        <taxon>Bacillota</taxon>
        <taxon>Limnochordia</taxon>
        <taxon>Limnochordales</taxon>
        <taxon>Geochordaceae</taxon>
        <taxon>Carboxydichorda</taxon>
    </lineage>
</organism>
<dbReference type="PANTHER" id="PTHR34404">
    <property type="entry name" value="REGULATORY PROTEIN, FMDB FAMILY"/>
    <property type="match status" value="1"/>
</dbReference>
<evidence type="ECO:0000313" key="3">
    <source>
        <dbReference type="Proteomes" id="UP001332192"/>
    </source>
</evidence>
<evidence type="ECO:0000259" key="1">
    <source>
        <dbReference type="SMART" id="SM00834"/>
    </source>
</evidence>
<dbReference type="NCBIfam" id="TIGR02605">
    <property type="entry name" value="CxxC_CxxC_SSSS"/>
    <property type="match status" value="1"/>
</dbReference>
<dbReference type="InterPro" id="IPR013429">
    <property type="entry name" value="Regulatory_FmdB_Zinc_ribbon"/>
</dbReference>
<dbReference type="PANTHER" id="PTHR34404:SF2">
    <property type="entry name" value="CONSERVED SERINE RICH PROTEIN"/>
    <property type="match status" value="1"/>
</dbReference>
<feature type="domain" description="Putative regulatory protein FmdB zinc ribbon" evidence="1">
    <location>
        <begin position="1"/>
        <end position="40"/>
    </location>
</feature>
<keyword evidence="3" id="KW-1185">Reference proteome</keyword>
<accession>A0ABZ1BYK0</accession>
<name>A0ABZ1BYK0_9FIRM</name>
<dbReference type="Pfam" id="PF09723">
    <property type="entry name" value="Zn_ribbon_8"/>
    <property type="match status" value="1"/>
</dbReference>
<dbReference type="Proteomes" id="UP001332192">
    <property type="component" value="Chromosome"/>
</dbReference>
<protein>
    <submittedName>
        <fullName evidence="2">FmdB family zinc ribbon protein</fullName>
    </submittedName>
</protein>
<dbReference type="EMBL" id="CP141615">
    <property type="protein sequence ID" value="WRP17852.1"/>
    <property type="molecule type" value="Genomic_DNA"/>
</dbReference>
<dbReference type="SMART" id="SM00834">
    <property type="entry name" value="CxxC_CXXC_SSSS"/>
    <property type="match status" value="1"/>
</dbReference>
<reference evidence="2 3" key="1">
    <citation type="journal article" date="2024" name="Front. Microbiol.">
        <title>Novel thermophilic genera Geochorda gen. nov. and Carboxydochorda gen. nov. from the deep terrestrial subsurface reveal the ecophysiological diversity in the class Limnochordia.</title>
        <authorList>
            <person name="Karnachuk O.V."/>
            <person name="Lukina A.P."/>
            <person name="Avakyan M.R."/>
            <person name="Kadnikov V.V."/>
            <person name="Begmatov S."/>
            <person name="Beletsky A.V."/>
            <person name="Vlasova K.G."/>
            <person name="Novikov A.A."/>
            <person name="Shcherbakova V.A."/>
            <person name="Mardanov A.V."/>
            <person name="Ravin N.V."/>
        </authorList>
    </citation>
    <scope>NUCLEOTIDE SEQUENCE [LARGE SCALE GENOMIC DNA]</scope>
    <source>
        <strain evidence="2 3">L945</strain>
    </source>
</reference>
<dbReference type="RefSeq" id="WP_324717122.1">
    <property type="nucleotide sequence ID" value="NZ_CP141615.1"/>
</dbReference>
<proteinExistence type="predicted"/>